<dbReference type="PATRIC" id="fig|1088721.3.peg.3155"/>
<evidence type="ECO:0000313" key="2">
    <source>
        <dbReference type="Proteomes" id="UP000004030"/>
    </source>
</evidence>
<dbReference type="Proteomes" id="UP000004030">
    <property type="component" value="Unassembled WGS sequence"/>
</dbReference>
<gene>
    <name evidence="1" type="ORF">NSU_3198</name>
</gene>
<protein>
    <submittedName>
        <fullName evidence="1">Uncharacterized protein</fullName>
    </submittedName>
</protein>
<sequence length="58" mass="6500">MPRQAELTSFHRAYNVALRARRQSGMRWFIVATGNPFQPIRTSCLAPGNDEIVLALVA</sequence>
<comment type="caution">
    <text evidence="1">The sequence shown here is derived from an EMBL/GenBank/DDBJ whole genome shotgun (WGS) entry which is preliminary data.</text>
</comment>
<name>G6EFS7_9SPHN</name>
<keyword evidence="2" id="KW-1185">Reference proteome</keyword>
<organism evidence="1 2">
    <name type="scientific">Novosphingobium pentaromativorans US6-1</name>
    <dbReference type="NCBI Taxonomy" id="1088721"/>
    <lineage>
        <taxon>Bacteria</taxon>
        <taxon>Pseudomonadati</taxon>
        <taxon>Pseudomonadota</taxon>
        <taxon>Alphaproteobacteria</taxon>
        <taxon>Sphingomonadales</taxon>
        <taxon>Sphingomonadaceae</taxon>
        <taxon>Novosphingobium</taxon>
    </lineage>
</organism>
<dbReference type="AlphaFoldDB" id="G6EFS7"/>
<accession>G6EFS7</accession>
<dbReference type="EMBL" id="AGFM01000053">
    <property type="protein sequence ID" value="EHJ59855.1"/>
    <property type="molecule type" value="Genomic_DNA"/>
</dbReference>
<proteinExistence type="predicted"/>
<reference evidence="1 2" key="1">
    <citation type="journal article" date="2012" name="J. Bacteriol.">
        <title>Genome sequence of benzo(a)pyrene-degrading bacterium Novosphingobium pentaromativorans US6-1.</title>
        <authorList>
            <person name="Luo Y.R."/>
            <person name="Kang S.G."/>
            <person name="Kim S.J."/>
            <person name="Kim M.R."/>
            <person name="Li N."/>
            <person name="Lee J.H."/>
            <person name="Kwon K.K."/>
        </authorList>
    </citation>
    <scope>NUCLEOTIDE SEQUENCE [LARGE SCALE GENOMIC DNA]</scope>
    <source>
        <strain evidence="1 2">US6-1</strain>
    </source>
</reference>
<evidence type="ECO:0000313" key="1">
    <source>
        <dbReference type="EMBL" id="EHJ59855.1"/>
    </source>
</evidence>